<feature type="transmembrane region" description="Helical" evidence="1">
    <location>
        <begin position="53"/>
        <end position="70"/>
    </location>
</feature>
<name>A0A383BL46_9ZZZZ</name>
<keyword evidence="1" id="KW-1133">Transmembrane helix</keyword>
<dbReference type="EMBL" id="UINC01201324">
    <property type="protein sequence ID" value="SVE20614.1"/>
    <property type="molecule type" value="Genomic_DNA"/>
</dbReference>
<gene>
    <name evidence="2" type="ORF">METZ01_LOCUS473468</name>
</gene>
<reference evidence="2" key="1">
    <citation type="submission" date="2018-05" db="EMBL/GenBank/DDBJ databases">
        <authorList>
            <person name="Lanie J.A."/>
            <person name="Ng W.-L."/>
            <person name="Kazmierczak K.M."/>
            <person name="Andrzejewski T.M."/>
            <person name="Davidsen T.M."/>
            <person name="Wayne K.J."/>
            <person name="Tettelin H."/>
            <person name="Glass J.I."/>
            <person name="Rusch D."/>
            <person name="Podicherti R."/>
            <person name="Tsui H.-C.T."/>
            <person name="Winkler M.E."/>
        </authorList>
    </citation>
    <scope>NUCLEOTIDE SEQUENCE</scope>
</reference>
<feature type="transmembrane region" description="Helical" evidence="1">
    <location>
        <begin position="29"/>
        <end position="47"/>
    </location>
</feature>
<accession>A0A383BL46</accession>
<dbReference type="AlphaFoldDB" id="A0A383BL46"/>
<feature type="non-terminal residue" evidence="2">
    <location>
        <position position="80"/>
    </location>
</feature>
<evidence type="ECO:0000256" key="1">
    <source>
        <dbReference type="SAM" id="Phobius"/>
    </source>
</evidence>
<keyword evidence="1" id="KW-0812">Transmembrane</keyword>
<keyword evidence="1" id="KW-0472">Membrane</keyword>
<evidence type="ECO:0000313" key="2">
    <source>
        <dbReference type="EMBL" id="SVE20614.1"/>
    </source>
</evidence>
<protein>
    <submittedName>
        <fullName evidence="2">Uncharacterized protein</fullName>
    </submittedName>
</protein>
<organism evidence="2">
    <name type="scientific">marine metagenome</name>
    <dbReference type="NCBI Taxonomy" id="408172"/>
    <lineage>
        <taxon>unclassified sequences</taxon>
        <taxon>metagenomes</taxon>
        <taxon>ecological metagenomes</taxon>
    </lineage>
</organism>
<proteinExistence type="predicted"/>
<sequence>MKFYYNNFFIKSLLLLILLLIINLPINNLISFCLFLFAIPVIFFSLTSEKNNYFYIFFLVLIYFSIETIIPSTKIHEGHN</sequence>